<feature type="region of interest" description="Disordered" evidence="1">
    <location>
        <begin position="1"/>
        <end position="20"/>
    </location>
</feature>
<dbReference type="AlphaFoldDB" id="A0A7S2VWJ4"/>
<proteinExistence type="predicted"/>
<accession>A0A7S2VWJ4</accession>
<name>A0A7S2VWJ4_9STRA</name>
<evidence type="ECO:0000256" key="1">
    <source>
        <dbReference type="SAM" id="MobiDB-lite"/>
    </source>
</evidence>
<protein>
    <submittedName>
        <fullName evidence="2">Uncharacterized protein</fullName>
    </submittedName>
</protein>
<dbReference type="EMBL" id="HBHE01001559">
    <property type="protein sequence ID" value="CAD9653447.1"/>
    <property type="molecule type" value="Transcribed_RNA"/>
</dbReference>
<gene>
    <name evidence="2" type="ORF">TPAC0785_LOCUS997</name>
</gene>
<sequence length="374" mass="40867">MFRRFSSSGTEMRAKVVPSEEPYTGQARSLVLVNKGDGDQCIFTHALDLSRGKDVDLTLSSHPGLVIGRQYGDERMAGPWRYIESGIKANVQPICVQYVEGNYIKLTDADLVFDVSFWKMESGNTVNFVGGTNENDKTKLGGGGRDWVINSDGTISPKHHLHLTLGVQAPKMVLVAKDDPCQLTFKNASCLRDGEEVELSLSSHYEMGVARAYNEEKRFGPWRFTESCISSSSPIRVSYVDSNFIMLADADLVFDVSFWKMEPGNTVNFVGGTNAKEKTMLGGGGRDWIIDDDGSISPKRHSHLSLGCCLESSPEPEIAVVQLPPPTAPPIAVAVALPLEGGGEGEATRCDKCNGCITREMKFCPECGMRNTKI</sequence>
<evidence type="ECO:0000313" key="2">
    <source>
        <dbReference type="EMBL" id="CAD9653447.1"/>
    </source>
</evidence>
<organism evidence="2">
    <name type="scientific">Triparma pacifica</name>
    <dbReference type="NCBI Taxonomy" id="91992"/>
    <lineage>
        <taxon>Eukaryota</taxon>
        <taxon>Sar</taxon>
        <taxon>Stramenopiles</taxon>
        <taxon>Ochrophyta</taxon>
        <taxon>Bolidophyceae</taxon>
        <taxon>Parmales</taxon>
        <taxon>Triparmaceae</taxon>
        <taxon>Triparma</taxon>
    </lineage>
</organism>
<reference evidence="2" key="1">
    <citation type="submission" date="2021-01" db="EMBL/GenBank/DDBJ databases">
        <authorList>
            <person name="Corre E."/>
            <person name="Pelletier E."/>
            <person name="Niang G."/>
            <person name="Scheremetjew M."/>
            <person name="Finn R."/>
            <person name="Kale V."/>
            <person name="Holt S."/>
            <person name="Cochrane G."/>
            <person name="Meng A."/>
            <person name="Brown T."/>
            <person name="Cohen L."/>
        </authorList>
    </citation>
    <scope>NUCLEOTIDE SEQUENCE</scope>
    <source>
        <strain evidence="2">CCMP 1866</strain>
    </source>
</reference>
<feature type="compositionally biased region" description="Polar residues" evidence="1">
    <location>
        <begin position="1"/>
        <end position="10"/>
    </location>
</feature>